<keyword evidence="3" id="KW-1185">Reference proteome</keyword>
<gene>
    <name evidence="2" type="ORF">FH972_025723</name>
</gene>
<evidence type="ECO:0000256" key="1">
    <source>
        <dbReference type="SAM" id="MobiDB-lite"/>
    </source>
</evidence>
<evidence type="ECO:0000313" key="2">
    <source>
        <dbReference type="EMBL" id="KAB8576195.1"/>
    </source>
</evidence>
<sequence>MAMYMLHPRSGLGGCSCGRVWAQPQVTRRPRDSGSRNGACFRAPPKGLDCCEPGRAPRASNGRQEEAAIQLRPTDGPRQMPPQHRKMGES</sequence>
<accession>A0A5N6L2F4</accession>
<reference evidence="2 3" key="1">
    <citation type="submission" date="2019-06" db="EMBL/GenBank/DDBJ databases">
        <title>A chromosomal-level reference genome of Carpinus fangiana (Coryloideae, Betulaceae).</title>
        <authorList>
            <person name="Yang X."/>
            <person name="Wang Z."/>
            <person name="Zhang L."/>
            <person name="Hao G."/>
            <person name="Liu J."/>
            <person name="Yang Y."/>
        </authorList>
    </citation>
    <scope>NUCLEOTIDE SEQUENCE [LARGE SCALE GENOMIC DNA]</scope>
    <source>
        <strain evidence="2">Cfa_2016G</strain>
        <tissue evidence="2">Leaf</tissue>
    </source>
</reference>
<dbReference type="Proteomes" id="UP000327013">
    <property type="component" value="Unassembled WGS sequence"/>
</dbReference>
<comment type="caution">
    <text evidence="2">The sequence shown here is derived from an EMBL/GenBank/DDBJ whole genome shotgun (WGS) entry which is preliminary data.</text>
</comment>
<dbReference type="AlphaFoldDB" id="A0A5N6L2F4"/>
<feature type="region of interest" description="Disordered" evidence="1">
    <location>
        <begin position="51"/>
        <end position="90"/>
    </location>
</feature>
<proteinExistence type="predicted"/>
<evidence type="ECO:0000313" key="3">
    <source>
        <dbReference type="Proteomes" id="UP000327013"/>
    </source>
</evidence>
<dbReference type="EMBL" id="VIBQ01000066">
    <property type="protein sequence ID" value="KAB8576195.1"/>
    <property type="molecule type" value="Genomic_DNA"/>
</dbReference>
<name>A0A5N6L2F4_9ROSI</name>
<organism evidence="2 3">
    <name type="scientific">Carpinus fangiana</name>
    <dbReference type="NCBI Taxonomy" id="176857"/>
    <lineage>
        <taxon>Eukaryota</taxon>
        <taxon>Viridiplantae</taxon>
        <taxon>Streptophyta</taxon>
        <taxon>Embryophyta</taxon>
        <taxon>Tracheophyta</taxon>
        <taxon>Spermatophyta</taxon>
        <taxon>Magnoliopsida</taxon>
        <taxon>eudicotyledons</taxon>
        <taxon>Gunneridae</taxon>
        <taxon>Pentapetalae</taxon>
        <taxon>rosids</taxon>
        <taxon>fabids</taxon>
        <taxon>Fagales</taxon>
        <taxon>Betulaceae</taxon>
        <taxon>Carpinus</taxon>
    </lineage>
</organism>
<protein>
    <submittedName>
        <fullName evidence="2">Uncharacterized protein</fullName>
    </submittedName>
</protein>